<dbReference type="SUPFAM" id="SSF54506">
    <property type="entry name" value="Diaminopimelate epimerase-like"/>
    <property type="match status" value="2"/>
</dbReference>
<keyword evidence="3" id="KW-0028">Amino-acid biosynthesis</keyword>
<evidence type="ECO:0000256" key="3">
    <source>
        <dbReference type="HAMAP-Rule" id="MF_00197"/>
    </source>
</evidence>
<feature type="binding site" evidence="3">
    <location>
        <position position="64"/>
    </location>
    <ligand>
        <name>substrate</name>
    </ligand>
</feature>
<dbReference type="HAMAP" id="MF_00197">
    <property type="entry name" value="DAP_epimerase"/>
    <property type="match status" value="1"/>
</dbReference>
<dbReference type="PANTHER" id="PTHR31689:SF0">
    <property type="entry name" value="DIAMINOPIMELATE EPIMERASE"/>
    <property type="match status" value="1"/>
</dbReference>
<feature type="binding site" evidence="3">
    <location>
        <position position="12"/>
    </location>
    <ligand>
        <name>substrate</name>
    </ligand>
</feature>
<dbReference type="AlphaFoldDB" id="J4KT24"/>
<dbReference type="InterPro" id="IPR001653">
    <property type="entry name" value="DAP_epimerase_DapF"/>
</dbReference>
<feature type="active site" description="Proton acceptor" evidence="3">
    <location>
        <position position="207"/>
    </location>
</feature>
<comment type="subcellular location">
    <subcellularLocation>
        <location evidence="3">Cytoplasm</location>
    </subcellularLocation>
</comment>
<dbReference type="HOGENOM" id="CLU_053306_3_0_6"/>
<comment type="caution">
    <text evidence="3">Lacks conserved residue(s) required for the propagation of feature annotation.</text>
</comment>
<dbReference type="GO" id="GO:0008837">
    <property type="term" value="F:diaminopimelate epimerase activity"/>
    <property type="evidence" value="ECO:0007669"/>
    <property type="project" value="UniProtKB-UniRule"/>
</dbReference>
<evidence type="ECO:0000313" key="5">
    <source>
        <dbReference type="EMBL" id="EJP73709.1"/>
    </source>
</evidence>
<dbReference type="EC" id="5.1.1.7" evidence="3 4"/>
<feature type="binding site" evidence="3">
    <location>
        <position position="148"/>
    </location>
    <ligand>
        <name>substrate</name>
    </ligand>
</feature>
<evidence type="ECO:0000256" key="1">
    <source>
        <dbReference type="ARBA" id="ARBA00010219"/>
    </source>
</evidence>
<evidence type="ECO:0000256" key="2">
    <source>
        <dbReference type="ARBA" id="ARBA00023235"/>
    </source>
</evidence>
<name>J4KT24_9GAMM</name>
<comment type="subunit">
    <text evidence="3">Homodimer.</text>
</comment>
<keyword evidence="3" id="KW-0963">Cytoplasm</keyword>
<comment type="pathway">
    <text evidence="3">Amino-acid biosynthesis; L-lysine biosynthesis via DAP pathway; DL-2,6-diaminopimelate from LL-2,6-diaminopimelate: step 1/1.</text>
</comment>
<comment type="similarity">
    <text evidence="1 3">Belongs to the diaminopimelate epimerase family.</text>
</comment>
<accession>J4KT24</accession>
<evidence type="ECO:0000256" key="4">
    <source>
        <dbReference type="NCBIfam" id="TIGR00652"/>
    </source>
</evidence>
<feature type="site" description="Important for dimerization" evidence="3">
    <location>
        <position position="254"/>
    </location>
</feature>
<organism evidence="5 6">
    <name type="scientific">SAR86 cluster bacterium SAR86B</name>
    <dbReference type="NCBI Taxonomy" id="1123867"/>
    <lineage>
        <taxon>Bacteria</taxon>
        <taxon>Pseudomonadati</taxon>
        <taxon>Pseudomonadota</taxon>
        <taxon>Gammaproteobacteria</taxon>
        <taxon>SAR86 cluster</taxon>
    </lineage>
</organism>
<dbReference type="Proteomes" id="UP000010116">
    <property type="component" value="Unassembled WGS sequence"/>
</dbReference>
<dbReference type="Pfam" id="PF01678">
    <property type="entry name" value="DAP_epimerase"/>
    <property type="match status" value="2"/>
</dbReference>
<comment type="catalytic activity">
    <reaction evidence="3">
        <text>(2S,6S)-2,6-diaminopimelate = meso-2,6-diaminopimelate</text>
        <dbReference type="Rhea" id="RHEA:15393"/>
        <dbReference type="ChEBI" id="CHEBI:57609"/>
        <dbReference type="ChEBI" id="CHEBI:57791"/>
        <dbReference type="EC" id="5.1.1.7"/>
    </reaction>
</comment>
<dbReference type="Gene3D" id="3.10.310.10">
    <property type="entry name" value="Diaminopimelate Epimerase, Chain A, domain 1"/>
    <property type="match status" value="2"/>
</dbReference>
<feature type="binding site" evidence="3">
    <location>
        <position position="180"/>
    </location>
    <ligand>
        <name>substrate</name>
    </ligand>
</feature>
<dbReference type="EMBL" id="JH611165">
    <property type="protein sequence ID" value="EJP73709.1"/>
    <property type="molecule type" value="Genomic_DNA"/>
</dbReference>
<protein>
    <recommendedName>
        <fullName evidence="3 4">Diaminopimelate epimerase</fullName>
        <shortName evidence="3">DAP epimerase</shortName>
        <ecNumber evidence="3 4">5.1.1.7</ecNumber>
    </recommendedName>
    <alternativeName>
        <fullName evidence="3">PLP-independent amino acid racemase</fullName>
    </alternativeName>
</protein>
<dbReference type="GO" id="GO:0009089">
    <property type="term" value="P:lysine biosynthetic process via diaminopimelate"/>
    <property type="evidence" value="ECO:0007669"/>
    <property type="project" value="UniProtKB-UniRule"/>
</dbReference>
<evidence type="ECO:0000313" key="6">
    <source>
        <dbReference type="Proteomes" id="UP000010116"/>
    </source>
</evidence>
<feature type="active site" description="Proton donor" evidence="3">
    <location>
        <position position="73"/>
    </location>
</feature>
<feature type="site" description="Could be important to modulate the pK values of the two catalytic cysteine residues" evidence="3">
    <location>
        <position position="198"/>
    </location>
</feature>
<keyword evidence="3" id="KW-0457">Lysine biosynthesis</keyword>
<sequence>MLKFHKYHGNGNDFIIINKNKSDIKITKSFVAKAADRNNGIGFDQLIVVSKSNNKPDFKIDFYNADGSMADMCLNGIRCAAEYIWSNKLSKKKILNLVVKSKSILCEKHKGLIECVLDLPRAYNNVKLEKQLAKYLKSEVYSLIEVGNLHLCINKRGIKTLDLGQLYEQLRKIIKPYKINLSVYKKSSNNNVEIRTYENGAGETLSCGSASASVAFLNTKKFNTPVNILSKGGKLEFNVNENTITMRGPATFVFSGEISGK</sequence>
<feature type="binding site" evidence="3">
    <location>
        <begin position="208"/>
        <end position="209"/>
    </location>
    <ligand>
        <name>substrate</name>
    </ligand>
</feature>
<reference evidence="5 6" key="1">
    <citation type="journal article" date="2012" name="ISME J.">
        <title>Genomic insights to SAR86, an abundant and uncultivated marine bacterial lineage.</title>
        <authorList>
            <person name="Dupont C.L."/>
            <person name="Rusch D.B."/>
            <person name="Yooseph S."/>
            <person name="Lombardo M.J."/>
            <person name="Richter R.A."/>
            <person name="Valas R."/>
            <person name="Novotny M."/>
            <person name="Yee-Greenbaum J."/>
            <person name="Selengut J.D."/>
            <person name="Haft D.H."/>
            <person name="Halpern A.L."/>
            <person name="Lasken R.S."/>
            <person name="Nealson K."/>
            <person name="Friedman R."/>
            <person name="Venter J.C."/>
        </authorList>
    </citation>
    <scope>NUCLEOTIDE SEQUENCE [LARGE SCALE GENOMIC DNA]</scope>
</reference>
<proteinExistence type="inferred from homology"/>
<gene>
    <name evidence="3 5" type="primary">dapF</name>
    <name evidence="5" type="ORF">NT02SARS_0016</name>
</gene>
<feature type="binding site" evidence="3">
    <location>
        <position position="45"/>
    </location>
    <ligand>
        <name>substrate</name>
    </ligand>
</feature>
<dbReference type="UniPathway" id="UPA00034">
    <property type="reaction ID" value="UER00025"/>
</dbReference>
<dbReference type="PANTHER" id="PTHR31689">
    <property type="entry name" value="DIAMINOPIMELATE EPIMERASE, CHLOROPLASTIC"/>
    <property type="match status" value="1"/>
</dbReference>
<comment type="function">
    <text evidence="3">Catalyzes the stereoinversion of LL-2,6-diaminopimelate (L,L-DAP) to meso-diaminopimelate (meso-DAP), a precursor of L-lysine and an essential component of the bacterial peptidoglycan.</text>
</comment>
<keyword evidence="2 3" id="KW-0413">Isomerase</keyword>
<dbReference type="NCBIfam" id="TIGR00652">
    <property type="entry name" value="DapF"/>
    <property type="match status" value="1"/>
</dbReference>
<feature type="site" description="Could be important to modulate the pK values of the two catalytic cysteine residues" evidence="3">
    <location>
        <position position="150"/>
    </location>
</feature>
<dbReference type="GO" id="GO:0005829">
    <property type="term" value="C:cytosol"/>
    <property type="evidence" value="ECO:0007669"/>
    <property type="project" value="TreeGrafter"/>
</dbReference>